<evidence type="ECO:0000256" key="10">
    <source>
        <dbReference type="ARBA" id="ARBA00023277"/>
    </source>
</evidence>
<dbReference type="FunFam" id="3.40.50.300:FF:000703">
    <property type="entry name" value="Sulfotransferase"/>
    <property type="match status" value="1"/>
</dbReference>
<evidence type="ECO:0000256" key="2">
    <source>
        <dbReference type="ARBA" id="ARBA00005530"/>
    </source>
</evidence>
<keyword evidence="10" id="KW-0119">Carbohydrate metabolism</keyword>
<comment type="subcellular location">
    <subcellularLocation>
        <location evidence="1">Golgi apparatus membrane</location>
        <topology evidence="1">Single-pass type II membrane protein</topology>
    </subcellularLocation>
</comment>
<evidence type="ECO:0000256" key="9">
    <source>
        <dbReference type="ARBA" id="ARBA00023180"/>
    </source>
</evidence>
<dbReference type="InterPro" id="IPR016469">
    <property type="entry name" value="Carbohydrate_sulfotransferase"/>
</dbReference>
<dbReference type="Pfam" id="PF00685">
    <property type="entry name" value="Sulfotransfer_1"/>
    <property type="match status" value="1"/>
</dbReference>
<dbReference type="GO" id="GO:0006790">
    <property type="term" value="P:sulfur compound metabolic process"/>
    <property type="evidence" value="ECO:0007669"/>
    <property type="project" value="TreeGrafter"/>
</dbReference>
<dbReference type="PIRSF" id="PIRSF005883">
    <property type="entry name" value="Carbohydrate_sulfotransferase"/>
    <property type="match status" value="1"/>
</dbReference>
<sequence>MPRCGLKWSAMATVVSLQGVIMVLLIGWKGWLTPPTAVPRIPQSLSTPQGKVHVLLLSSWRSGSSFMGQVFSQHPDVFYLMEPGWHVWTTMRQPGAVALQTLVRDLLRNVFHCDMSSLEAYTPSKRNVSHLFMWSQSRALCSPPACPLTPRNALSNDRECAKHCDQRGLQGAQEACHNYSHVALKEVRLFSLEPLYPLLRDPTINLRIIHLVRDPRAVAQSRDQAAVWLRRDDTLLLEMGDPRSPDNLFRIMKEICKSHLRIHETAMRQPPSFLRGRYRLVRYEDMVRDPVGVVEDLYKFSGLKMTPEMKNWIHQVTHGKSRKNPAFKVSSRDAATVSEAWRTKLAYSKVRRVQNVCSAAMSLLGYLPVANEREQKQLGLDLLVPHKPSHFSWSSSKNKSEHVNYGQM</sequence>
<dbReference type="SUPFAM" id="SSF52540">
    <property type="entry name" value="P-loop containing nucleoside triphosphate hydrolases"/>
    <property type="match status" value="1"/>
</dbReference>
<dbReference type="GO" id="GO:0006044">
    <property type="term" value="P:N-acetylglucosamine metabolic process"/>
    <property type="evidence" value="ECO:0007669"/>
    <property type="project" value="TreeGrafter"/>
</dbReference>
<dbReference type="InterPro" id="IPR051135">
    <property type="entry name" value="Gal/GlcNAc/GalNAc_ST"/>
</dbReference>
<dbReference type="PANTHER" id="PTHR10704:SF4">
    <property type="entry name" value="CARBOHYDRATE SULFOTRANSFERASE 6"/>
    <property type="match status" value="1"/>
</dbReference>
<evidence type="ECO:0000256" key="6">
    <source>
        <dbReference type="ARBA" id="ARBA00022989"/>
    </source>
</evidence>
<accession>A0A8C9RMT1</accession>
<organism evidence="13 14">
    <name type="scientific">Scleropages formosus</name>
    <name type="common">Asian bonytongue</name>
    <name type="synonym">Osteoglossum formosum</name>
    <dbReference type="NCBI Taxonomy" id="113540"/>
    <lineage>
        <taxon>Eukaryota</taxon>
        <taxon>Metazoa</taxon>
        <taxon>Chordata</taxon>
        <taxon>Craniata</taxon>
        <taxon>Vertebrata</taxon>
        <taxon>Euteleostomi</taxon>
        <taxon>Actinopterygii</taxon>
        <taxon>Neopterygii</taxon>
        <taxon>Teleostei</taxon>
        <taxon>Osteoglossocephala</taxon>
        <taxon>Osteoglossomorpha</taxon>
        <taxon>Osteoglossiformes</taxon>
        <taxon>Osteoglossidae</taxon>
        <taxon>Scleropages</taxon>
    </lineage>
</organism>
<keyword evidence="9" id="KW-0325">Glycoprotein</keyword>
<dbReference type="RefSeq" id="XP_018606931.1">
    <property type="nucleotide sequence ID" value="XM_018751415.2"/>
</dbReference>
<dbReference type="Gene3D" id="3.40.50.300">
    <property type="entry name" value="P-loop containing nucleotide triphosphate hydrolases"/>
    <property type="match status" value="1"/>
</dbReference>
<gene>
    <name evidence="13" type="primary">LOC108933967</name>
</gene>
<keyword evidence="6" id="KW-1133">Transmembrane helix</keyword>
<keyword evidence="8" id="KW-0472">Membrane</keyword>
<dbReference type="GO" id="GO:0000139">
    <property type="term" value="C:Golgi membrane"/>
    <property type="evidence" value="ECO:0007669"/>
    <property type="project" value="UniProtKB-SubCell"/>
</dbReference>
<dbReference type="GeneTree" id="ENSGT00940000162986"/>
<evidence type="ECO:0000256" key="7">
    <source>
        <dbReference type="ARBA" id="ARBA00023034"/>
    </source>
</evidence>
<keyword evidence="4" id="KW-0812">Transmembrane</keyword>
<dbReference type="KEGG" id="sfm:108933967"/>
<dbReference type="GeneID" id="108933967"/>
<protein>
    <recommendedName>
        <fullName evidence="11">Sulfotransferase</fullName>
        <ecNumber evidence="11">2.8.2.-</ecNumber>
    </recommendedName>
</protein>
<evidence type="ECO:0000256" key="1">
    <source>
        <dbReference type="ARBA" id="ARBA00004323"/>
    </source>
</evidence>
<keyword evidence="14" id="KW-1185">Reference proteome</keyword>
<keyword evidence="3 11" id="KW-0808">Transferase</keyword>
<dbReference type="Ensembl" id="ENSSFOT00015019246.2">
    <property type="protein sequence ID" value="ENSSFOP00015019028.1"/>
    <property type="gene ID" value="ENSSFOG00015012252.2"/>
</dbReference>
<reference evidence="13" key="3">
    <citation type="submission" date="2025-09" db="UniProtKB">
        <authorList>
            <consortium name="Ensembl"/>
        </authorList>
    </citation>
    <scope>IDENTIFICATION</scope>
</reference>
<dbReference type="InterPro" id="IPR000863">
    <property type="entry name" value="Sulfotransferase_dom"/>
</dbReference>
<evidence type="ECO:0000256" key="3">
    <source>
        <dbReference type="ARBA" id="ARBA00022679"/>
    </source>
</evidence>
<keyword evidence="5" id="KW-0735">Signal-anchor</keyword>
<dbReference type="GO" id="GO:0001517">
    <property type="term" value="F:N-acetylglucosamine 6-O-sulfotransferase activity"/>
    <property type="evidence" value="ECO:0007669"/>
    <property type="project" value="UniProtKB-ARBA"/>
</dbReference>
<dbReference type="Proteomes" id="UP000694397">
    <property type="component" value="Chromosome 1"/>
</dbReference>
<dbReference type="InterPro" id="IPR027417">
    <property type="entry name" value="P-loop_NTPase"/>
</dbReference>
<reference evidence="13" key="2">
    <citation type="submission" date="2025-08" db="UniProtKB">
        <authorList>
            <consortium name="Ensembl"/>
        </authorList>
    </citation>
    <scope>IDENTIFICATION</scope>
</reference>
<name>A0A8C9RMT1_SCLFO</name>
<dbReference type="PANTHER" id="PTHR10704">
    <property type="entry name" value="CARBOHYDRATE SULFOTRANSFERASE"/>
    <property type="match status" value="1"/>
</dbReference>
<dbReference type="GO" id="GO:0005975">
    <property type="term" value="P:carbohydrate metabolic process"/>
    <property type="evidence" value="ECO:0007669"/>
    <property type="project" value="InterPro"/>
</dbReference>
<evidence type="ECO:0000256" key="4">
    <source>
        <dbReference type="ARBA" id="ARBA00022692"/>
    </source>
</evidence>
<reference evidence="13 14" key="1">
    <citation type="submission" date="2019-04" db="EMBL/GenBank/DDBJ databases">
        <authorList>
            <consortium name="Wellcome Sanger Institute Data Sharing"/>
        </authorList>
    </citation>
    <scope>NUCLEOTIDE SEQUENCE [LARGE SCALE GENOMIC DNA]</scope>
</reference>
<dbReference type="AlphaFoldDB" id="A0A8C9RMT1"/>
<evidence type="ECO:0000256" key="11">
    <source>
        <dbReference type="RuleBase" id="RU361155"/>
    </source>
</evidence>
<evidence type="ECO:0000256" key="8">
    <source>
        <dbReference type="ARBA" id="ARBA00023136"/>
    </source>
</evidence>
<evidence type="ECO:0000256" key="5">
    <source>
        <dbReference type="ARBA" id="ARBA00022968"/>
    </source>
</evidence>
<keyword evidence="7" id="KW-0333">Golgi apparatus</keyword>
<comment type="similarity">
    <text evidence="2">Belongs to the sulfotransferase 1 family. Gal/GlcNAc/GalNAc subfamily.</text>
</comment>
<evidence type="ECO:0000259" key="12">
    <source>
        <dbReference type="Pfam" id="PF00685"/>
    </source>
</evidence>
<dbReference type="EC" id="2.8.2.-" evidence="11"/>
<dbReference type="OrthoDB" id="6138663at2759"/>
<proteinExistence type="inferred from homology"/>
<evidence type="ECO:0000313" key="13">
    <source>
        <dbReference type="Ensembl" id="ENSSFOP00015019028.1"/>
    </source>
</evidence>
<evidence type="ECO:0000313" key="14">
    <source>
        <dbReference type="Proteomes" id="UP000694397"/>
    </source>
</evidence>
<feature type="domain" description="Sulfotransferase" evidence="12">
    <location>
        <begin position="53"/>
        <end position="364"/>
    </location>
</feature>